<evidence type="ECO:0000256" key="5">
    <source>
        <dbReference type="ARBA" id="ARBA00023295"/>
    </source>
</evidence>
<comment type="similarity">
    <text evidence="1">Belongs to the glycosyl hydrolase 29 family.</text>
</comment>
<dbReference type="GO" id="GO:0004560">
    <property type="term" value="F:alpha-L-fucosidase activity"/>
    <property type="evidence" value="ECO:0007669"/>
    <property type="project" value="InterPro"/>
</dbReference>
<name>E8QYI1_ISOPI</name>
<reference evidence="7 8" key="2">
    <citation type="journal article" date="2011" name="Stand. Genomic Sci.">
        <title>Complete genome sequence of Isosphaera pallida type strain (IS1B).</title>
        <authorList>
            <consortium name="US DOE Joint Genome Institute (JGI-PGF)"/>
            <person name="Goker M."/>
            <person name="Cleland D."/>
            <person name="Saunders E."/>
            <person name="Lapidus A."/>
            <person name="Nolan M."/>
            <person name="Lucas S."/>
            <person name="Hammon N."/>
            <person name="Deshpande S."/>
            <person name="Cheng J.F."/>
            <person name="Tapia R."/>
            <person name="Han C."/>
            <person name="Goodwin L."/>
            <person name="Pitluck S."/>
            <person name="Liolios K."/>
            <person name="Pagani I."/>
            <person name="Ivanova N."/>
            <person name="Mavromatis K."/>
            <person name="Pati A."/>
            <person name="Chen A."/>
            <person name="Palaniappan K."/>
            <person name="Land M."/>
            <person name="Hauser L."/>
            <person name="Chang Y.J."/>
            <person name="Jeffries C.D."/>
            <person name="Detter J.C."/>
            <person name="Beck B."/>
            <person name="Woyke T."/>
            <person name="Bristow J."/>
            <person name="Eisen J.A."/>
            <person name="Markowitz V."/>
            <person name="Hugenholtz P."/>
            <person name="Kyrpides N.C."/>
            <person name="Klenk H.P."/>
        </authorList>
    </citation>
    <scope>NUCLEOTIDE SEQUENCE [LARGE SCALE GENOMIC DNA]</scope>
    <source>
        <strain evidence="8">ATCC 43644 / DSM 9630 / IS1B</strain>
    </source>
</reference>
<dbReference type="SMART" id="SM00812">
    <property type="entry name" value="Alpha_L_fucos"/>
    <property type="match status" value="1"/>
</dbReference>
<evidence type="ECO:0000313" key="7">
    <source>
        <dbReference type="EMBL" id="ADV64164.1"/>
    </source>
</evidence>
<organism evidence="7 8">
    <name type="scientific">Isosphaera pallida (strain ATCC 43644 / DSM 9630 / IS1B)</name>
    <dbReference type="NCBI Taxonomy" id="575540"/>
    <lineage>
        <taxon>Bacteria</taxon>
        <taxon>Pseudomonadati</taxon>
        <taxon>Planctomycetota</taxon>
        <taxon>Planctomycetia</taxon>
        <taxon>Isosphaerales</taxon>
        <taxon>Isosphaeraceae</taxon>
        <taxon>Isosphaera</taxon>
    </lineage>
</organism>
<dbReference type="eggNOG" id="COG3669">
    <property type="taxonomic scope" value="Bacteria"/>
</dbReference>
<evidence type="ECO:0000256" key="4">
    <source>
        <dbReference type="ARBA" id="ARBA00022801"/>
    </source>
</evidence>
<dbReference type="GO" id="GO:0005764">
    <property type="term" value="C:lysosome"/>
    <property type="evidence" value="ECO:0007669"/>
    <property type="project" value="TreeGrafter"/>
</dbReference>
<dbReference type="InParanoid" id="E8QYI1"/>
<dbReference type="Proteomes" id="UP000008631">
    <property type="component" value="Chromosome"/>
</dbReference>
<dbReference type="EMBL" id="CP002353">
    <property type="protein sequence ID" value="ADV64164.1"/>
    <property type="molecule type" value="Genomic_DNA"/>
</dbReference>
<dbReference type="SUPFAM" id="SSF51445">
    <property type="entry name" value="(Trans)glycosidases"/>
    <property type="match status" value="1"/>
</dbReference>
<dbReference type="EC" id="3.2.1.51" evidence="2"/>
<dbReference type="OrthoDB" id="107551at2"/>
<keyword evidence="3" id="KW-0732">Signal</keyword>
<dbReference type="STRING" id="575540.Isop_3607"/>
<dbReference type="Pfam" id="PF01120">
    <property type="entry name" value="Alpha_L_fucos"/>
    <property type="match status" value="1"/>
</dbReference>
<reference key="1">
    <citation type="submission" date="2010-11" db="EMBL/GenBank/DDBJ databases">
        <title>The complete sequence of chromosome of Isophaera pallida ATCC 43644.</title>
        <authorList>
            <consortium name="US DOE Joint Genome Institute (JGI-PGF)"/>
            <person name="Lucas S."/>
            <person name="Copeland A."/>
            <person name="Lapidus A."/>
            <person name="Bruce D."/>
            <person name="Goodwin L."/>
            <person name="Pitluck S."/>
            <person name="Kyrpides N."/>
            <person name="Mavromatis K."/>
            <person name="Pagani I."/>
            <person name="Ivanova N."/>
            <person name="Saunders E."/>
            <person name="Brettin T."/>
            <person name="Detter J.C."/>
            <person name="Han C."/>
            <person name="Tapia R."/>
            <person name="Land M."/>
            <person name="Hauser L."/>
            <person name="Markowitz V."/>
            <person name="Cheng J.-F."/>
            <person name="Hugenholtz P."/>
            <person name="Woyke T."/>
            <person name="Wu D."/>
            <person name="Eisen J.A."/>
        </authorList>
    </citation>
    <scope>NUCLEOTIDE SEQUENCE</scope>
    <source>
        <strain>ATCC 43644</strain>
    </source>
</reference>
<dbReference type="GO" id="GO:0006004">
    <property type="term" value="P:fucose metabolic process"/>
    <property type="evidence" value="ECO:0007669"/>
    <property type="project" value="TreeGrafter"/>
</dbReference>
<dbReference type="PANTHER" id="PTHR10030:SF37">
    <property type="entry name" value="ALPHA-L-FUCOSIDASE-RELATED"/>
    <property type="match status" value="1"/>
</dbReference>
<keyword evidence="5" id="KW-0326">Glycosidase</keyword>
<sequence>MPLTIPFWLVIVCLVFVVSGQPPLIAGQAGQEHVPSGSSAIKFELIWGPSCVVATDRPGRQADRMLVETRADVETIKQAASGLTGTRFNPQTLAERARDLGANELIISARTPEGFLWWDDPSTPLNSARATPLKRDVVRDLADACQTLNLKLGLVVHLDDLNDLDSEPFDANVIIEPIERLLRTVPASSLRFAGDEGLDADAMRSEWVLERLRTGRSLQVNGRLGRGADRKPLVPDFLDRDDGVPEPPRPWRGRDLPWECRLGFPLEGGPAFRAGPRPLRSSRAVVETLVLTVCRGGSFVLAVGLDPTGAIPEPIDIRLDEVAHWLKRQRAAVVGVAPFEPEDGEPNPAGPQVVRADQPKRRFLFLTQRPRPPLVEWPLAADEVASVRLWPEGPQLAVQPLADALPPRCRVMLPDTPSDPLIEVVEILLHPQ</sequence>
<protein>
    <recommendedName>
        <fullName evidence="2">alpha-L-fucosidase</fullName>
        <ecNumber evidence="2">3.2.1.51</ecNumber>
    </recommendedName>
</protein>
<dbReference type="GO" id="GO:0016139">
    <property type="term" value="P:glycoside catabolic process"/>
    <property type="evidence" value="ECO:0007669"/>
    <property type="project" value="TreeGrafter"/>
</dbReference>
<evidence type="ECO:0000256" key="3">
    <source>
        <dbReference type="ARBA" id="ARBA00022729"/>
    </source>
</evidence>
<keyword evidence="8" id="KW-1185">Reference proteome</keyword>
<evidence type="ECO:0000256" key="2">
    <source>
        <dbReference type="ARBA" id="ARBA00012662"/>
    </source>
</evidence>
<keyword evidence="4 7" id="KW-0378">Hydrolase</keyword>
<evidence type="ECO:0000313" key="8">
    <source>
        <dbReference type="Proteomes" id="UP000008631"/>
    </source>
</evidence>
<dbReference type="KEGG" id="ipa:Isop_3607"/>
<dbReference type="AlphaFoldDB" id="E8QYI1"/>
<dbReference type="Gene3D" id="3.20.20.80">
    <property type="entry name" value="Glycosidases"/>
    <property type="match status" value="1"/>
</dbReference>
<dbReference type="InterPro" id="IPR000933">
    <property type="entry name" value="Glyco_hydro_29"/>
</dbReference>
<accession>E8QYI1</accession>
<dbReference type="RefSeq" id="WP_013566452.1">
    <property type="nucleotide sequence ID" value="NC_014962.1"/>
</dbReference>
<dbReference type="InterPro" id="IPR017853">
    <property type="entry name" value="GH"/>
</dbReference>
<evidence type="ECO:0000256" key="1">
    <source>
        <dbReference type="ARBA" id="ARBA00007951"/>
    </source>
</evidence>
<proteinExistence type="inferred from homology"/>
<evidence type="ECO:0000259" key="6">
    <source>
        <dbReference type="Pfam" id="PF01120"/>
    </source>
</evidence>
<dbReference type="SMR" id="E8QYI1"/>
<dbReference type="InterPro" id="IPR057739">
    <property type="entry name" value="Glyco_hydro_29_N"/>
</dbReference>
<gene>
    <name evidence="7" type="ordered locus">Isop_3607</name>
</gene>
<feature type="domain" description="Glycoside hydrolase family 29 N-terminal" evidence="6">
    <location>
        <begin position="78"/>
        <end position="328"/>
    </location>
</feature>
<dbReference type="HOGENOM" id="CLU_634256_0_0_0"/>
<dbReference type="PANTHER" id="PTHR10030">
    <property type="entry name" value="ALPHA-L-FUCOSIDASE"/>
    <property type="match status" value="1"/>
</dbReference>